<accession>A0A6J4VY66</accession>
<gene>
    <name evidence="2" type="ORF">AVDCRST_MAG18-4091</name>
</gene>
<reference evidence="2" key="1">
    <citation type="submission" date="2020-02" db="EMBL/GenBank/DDBJ databases">
        <authorList>
            <person name="Meier V. D."/>
        </authorList>
    </citation>
    <scope>NUCLEOTIDE SEQUENCE</scope>
    <source>
        <strain evidence="2">AVDCRST_MAG18</strain>
    </source>
</reference>
<protein>
    <submittedName>
        <fullName evidence="2">Uncharacterized protein</fullName>
    </submittedName>
</protein>
<feature type="non-terminal residue" evidence="2">
    <location>
        <position position="1"/>
    </location>
</feature>
<feature type="region of interest" description="Disordered" evidence="1">
    <location>
        <begin position="1"/>
        <end position="38"/>
    </location>
</feature>
<name>A0A6J4VY66_9BACT</name>
<proteinExistence type="predicted"/>
<organism evidence="2">
    <name type="scientific">uncultured Thermomicrobiales bacterium</name>
    <dbReference type="NCBI Taxonomy" id="1645740"/>
    <lineage>
        <taxon>Bacteria</taxon>
        <taxon>Pseudomonadati</taxon>
        <taxon>Thermomicrobiota</taxon>
        <taxon>Thermomicrobia</taxon>
        <taxon>Thermomicrobiales</taxon>
        <taxon>environmental samples</taxon>
    </lineage>
</organism>
<sequence length="38" mass="4157">GTAARRAGEPSPHTPRLRRSEPERAVLVLPLAPGRDRL</sequence>
<evidence type="ECO:0000256" key="1">
    <source>
        <dbReference type="SAM" id="MobiDB-lite"/>
    </source>
</evidence>
<dbReference type="AlphaFoldDB" id="A0A6J4VY66"/>
<evidence type="ECO:0000313" key="2">
    <source>
        <dbReference type="EMBL" id="CAA9587288.1"/>
    </source>
</evidence>
<feature type="non-terminal residue" evidence="2">
    <location>
        <position position="38"/>
    </location>
</feature>
<dbReference type="EMBL" id="CADCWN010000323">
    <property type="protein sequence ID" value="CAA9587288.1"/>
    <property type="molecule type" value="Genomic_DNA"/>
</dbReference>